<dbReference type="Pfam" id="PF02518">
    <property type="entry name" value="HATPase_c"/>
    <property type="match status" value="1"/>
</dbReference>
<feature type="transmembrane region" description="Helical" evidence="2">
    <location>
        <begin position="277"/>
        <end position="299"/>
    </location>
</feature>
<reference evidence="5" key="1">
    <citation type="submission" date="2021-01" db="EMBL/GenBank/DDBJ databases">
        <title>Genome public.</title>
        <authorList>
            <person name="Liu C."/>
            <person name="Sun Q."/>
        </authorList>
    </citation>
    <scope>NUCLEOTIDE SEQUENCE [LARGE SCALE GENOMIC DNA]</scope>
    <source>
        <strain evidence="5">YIM B02556</strain>
    </source>
</reference>
<name>A0ABS1F0Q8_9PROT</name>
<keyword evidence="5" id="KW-1185">Reference proteome</keyword>
<sequence>MVSNTMPLRALRSHPSPLYRLPGSALVLIACTAAVLLTIGLSAVFAWRDRNEAVQQATGVAGNIGLLAGEHAARLIESGDLLLTQAATLAGPPGTPLPDDVATRDRMALLAASAPHVVGLELRDSSGALRLSSLSNSASGAAPGAASPALKPNGMAIGTGRMQERSVITLAQPLPGASAGSGTPRGWAVAGLDARAFRDVYRSLDVGYGHSIAILQPDGTPLLREPEGGGTMGGNAGDDTASHADDITVTRPIGDTGLSAAVTISTGSVLRRWSERLWIYAAFAAAACATVAVIGALAIQRARREREAEDALQHAYDTLEEHVHQRTAQLERANAQLEAAVTDKEVLLKEVQHRVKNNLQVICSLLRLQAARIDEHARRGFDESLRRIQTMSLLHELLHRSEEPAHINFADALRQMCDGLVRSDNPTAARLELETQDWIVDADRATPLAIATSELVSNALLHAFPHGHPGTVRVVLEREGAGMRLIVRDDGVGLPAGMPSQHKRPGSGGASSGLGLNLVQALSHQAGATLKIERDGGTIFTLTIPNQPVRQHAKTAA</sequence>
<evidence type="ECO:0000313" key="5">
    <source>
        <dbReference type="Proteomes" id="UP000652760"/>
    </source>
</evidence>
<proteinExistence type="predicted"/>
<dbReference type="PROSITE" id="PS50109">
    <property type="entry name" value="HIS_KIN"/>
    <property type="match status" value="1"/>
</dbReference>
<dbReference type="SMART" id="SM00387">
    <property type="entry name" value="HATPase_c"/>
    <property type="match status" value="1"/>
</dbReference>
<protein>
    <submittedName>
        <fullName evidence="4">Sensor histidine kinase</fullName>
    </submittedName>
</protein>
<dbReference type="SUPFAM" id="SSF55874">
    <property type="entry name" value="ATPase domain of HSP90 chaperone/DNA topoisomerase II/histidine kinase"/>
    <property type="match status" value="1"/>
</dbReference>
<keyword evidence="1" id="KW-0175">Coiled coil</keyword>
<keyword evidence="4" id="KW-0418">Kinase</keyword>
<evidence type="ECO:0000259" key="3">
    <source>
        <dbReference type="PROSITE" id="PS50109"/>
    </source>
</evidence>
<dbReference type="EMBL" id="JAENHM010000021">
    <property type="protein sequence ID" value="MBK1836996.1"/>
    <property type="molecule type" value="Genomic_DNA"/>
</dbReference>
<keyword evidence="2" id="KW-0472">Membrane</keyword>
<dbReference type="InterPro" id="IPR005467">
    <property type="entry name" value="His_kinase_dom"/>
</dbReference>
<dbReference type="InterPro" id="IPR036890">
    <property type="entry name" value="HATPase_C_sf"/>
</dbReference>
<dbReference type="InterPro" id="IPR003594">
    <property type="entry name" value="HATPase_dom"/>
</dbReference>
<gene>
    <name evidence="4" type="ORF">JHL17_06185</name>
</gene>
<feature type="transmembrane region" description="Helical" evidence="2">
    <location>
        <begin position="21"/>
        <end position="47"/>
    </location>
</feature>
<feature type="domain" description="Histidine kinase" evidence="3">
    <location>
        <begin position="350"/>
        <end position="548"/>
    </location>
</feature>
<keyword evidence="4" id="KW-0808">Transferase</keyword>
<dbReference type="GO" id="GO:0016301">
    <property type="term" value="F:kinase activity"/>
    <property type="evidence" value="ECO:0007669"/>
    <property type="project" value="UniProtKB-KW"/>
</dbReference>
<dbReference type="Gene3D" id="3.30.565.10">
    <property type="entry name" value="Histidine kinase-like ATPase, C-terminal domain"/>
    <property type="match status" value="1"/>
</dbReference>
<dbReference type="PANTHER" id="PTHR43065">
    <property type="entry name" value="SENSOR HISTIDINE KINASE"/>
    <property type="match status" value="1"/>
</dbReference>
<comment type="caution">
    <text evidence="4">The sequence shown here is derived from an EMBL/GenBank/DDBJ whole genome shotgun (WGS) entry which is preliminary data.</text>
</comment>
<dbReference type="RefSeq" id="WP_200191180.1">
    <property type="nucleotide sequence ID" value="NZ_JAENHM010000021.1"/>
</dbReference>
<dbReference type="Pfam" id="PF07568">
    <property type="entry name" value="HisKA_2"/>
    <property type="match status" value="1"/>
</dbReference>
<evidence type="ECO:0000256" key="2">
    <source>
        <dbReference type="SAM" id="Phobius"/>
    </source>
</evidence>
<dbReference type="PANTHER" id="PTHR43065:SF23">
    <property type="entry name" value="SENSOR HISTIDINE KINASE PDTAS"/>
    <property type="match status" value="1"/>
</dbReference>
<keyword evidence="2" id="KW-1133">Transmembrane helix</keyword>
<dbReference type="Proteomes" id="UP000652760">
    <property type="component" value="Unassembled WGS sequence"/>
</dbReference>
<evidence type="ECO:0000313" key="4">
    <source>
        <dbReference type="EMBL" id="MBK1836996.1"/>
    </source>
</evidence>
<evidence type="ECO:0000256" key="1">
    <source>
        <dbReference type="SAM" id="Coils"/>
    </source>
</evidence>
<organism evidence="4 5">
    <name type="scientific">Azospirillum endophyticum</name>
    <dbReference type="NCBI Taxonomy" id="2800326"/>
    <lineage>
        <taxon>Bacteria</taxon>
        <taxon>Pseudomonadati</taxon>
        <taxon>Pseudomonadota</taxon>
        <taxon>Alphaproteobacteria</taxon>
        <taxon>Rhodospirillales</taxon>
        <taxon>Azospirillaceae</taxon>
        <taxon>Azospirillum</taxon>
    </lineage>
</organism>
<accession>A0ABS1F0Q8</accession>
<feature type="coiled-coil region" evidence="1">
    <location>
        <begin position="316"/>
        <end position="354"/>
    </location>
</feature>
<keyword evidence="2" id="KW-0812">Transmembrane</keyword>
<dbReference type="InterPro" id="IPR011495">
    <property type="entry name" value="Sig_transdc_His_kin_sub2_dim/P"/>
</dbReference>
<dbReference type="Gene3D" id="3.30.450.20">
    <property type="entry name" value="PAS domain"/>
    <property type="match status" value="2"/>
</dbReference>